<evidence type="ECO:0000256" key="1">
    <source>
        <dbReference type="SAM" id="Phobius"/>
    </source>
</evidence>
<name>A0A915DCJ6_9BILA</name>
<feature type="transmembrane region" description="Helical" evidence="1">
    <location>
        <begin position="50"/>
        <end position="72"/>
    </location>
</feature>
<accession>A0A915DCJ6</accession>
<dbReference type="Proteomes" id="UP000887574">
    <property type="component" value="Unplaced"/>
</dbReference>
<organism evidence="2 3">
    <name type="scientific">Ditylenchus dipsaci</name>
    <dbReference type="NCBI Taxonomy" id="166011"/>
    <lineage>
        <taxon>Eukaryota</taxon>
        <taxon>Metazoa</taxon>
        <taxon>Ecdysozoa</taxon>
        <taxon>Nematoda</taxon>
        <taxon>Chromadorea</taxon>
        <taxon>Rhabditida</taxon>
        <taxon>Tylenchina</taxon>
        <taxon>Tylenchomorpha</taxon>
        <taxon>Sphaerularioidea</taxon>
        <taxon>Anguinidae</taxon>
        <taxon>Anguininae</taxon>
        <taxon>Ditylenchus</taxon>
    </lineage>
</organism>
<evidence type="ECO:0000313" key="2">
    <source>
        <dbReference type="Proteomes" id="UP000887574"/>
    </source>
</evidence>
<keyword evidence="1" id="KW-0812">Transmembrane</keyword>
<keyword evidence="1" id="KW-0472">Membrane</keyword>
<dbReference type="WBParaSite" id="jg17993">
    <property type="protein sequence ID" value="jg17993"/>
    <property type="gene ID" value="jg17993"/>
</dbReference>
<protein>
    <submittedName>
        <fullName evidence="3">Uncharacterized protein</fullName>
    </submittedName>
</protein>
<proteinExistence type="predicted"/>
<dbReference type="AlphaFoldDB" id="A0A915DCJ6"/>
<evidence type="ECO:0000313" key="3">
    <source>
        <dbReference type="WBParaSite" id="jg17993"/>
    </source>
</evidence>
<keyword evidence="1" id="KW-1133">Transmembrane helix</keyword>
<keyword evidence="2" id="KW-1185">Reference proteome</keyword>
<sequence>MSKNEKSKQLLTTLLLVTPSYYLILGTPPGFPILVPSSWLPLSRPLLDFFPGYTILATILMDIVLLATHFYYPPPDYPPPGYSLPGYPPSG</sequence>
<reference evidence="3" key="1">
    <citation type="submission" date="2022-11" db="UniProtKB">
        <authorList>
            <consortium name="WormBaseParasite"/>
        </authorList>
    </citation>
    <scope>IDENTIFICATION</scope>
</reference>